<keyword evidence="4" id="KW-0997">Cell inner membrane</keyword>
<keyword evidence="5" id="KW-0028">Amino-acid biosynthesis</keyword>
<keyword evidence="8" id="KW-0764">Sulfate transport</keyword>
<dbReference type="InterPro" id="IPR050480">
    <property type="entry name" value="CysZ-like"/>
</dbReference>
<evidence type="ECO:0000256" key="3">
    <source>
        <dbReference type="ARBA" id="ARBA00022475"/>
    </source>
</evidence>
<dbReference type="GO" id="GO:0005886">
    <property type="term" value="C:plasma membrane"/>
    <property type="evidence" value="ECO:0007669"/>
    <property type="project" value="TreeGrafter"/>
</dbReference>
<dbReference type="GO" id="GO:0019344">
    <property type="term" value="P:cysteine biosynthetic process"/>
    <property type="evidence" value="ECO:0007669"/>
    <property type="project" value="TreeGrafter"/>
</dbReference>
<proteinExistence type="predicted"/>
<evidence type="ECO:0000256" key="7">
    <source>
        <dbReference type="ARBA" id="ARBA00022989"/>
    </source>
</evidence>
<comment type="subcellular location">
    <subcellularLocation>
        <location evidence="1">Membrane</location>
        <topology evidence="1">Multi-pass membrane protein</topology>
    </subcellularLocation>
</comment>
<protein>
    <submittedName>
        <fullName evidence="10">Uncharacterized protein</fullName>
    </submittedName>
</protein>
<evidence type="ECO:0000256" key="9">
    <source>
        <dbReference type="ARBA" id="ARBA00023136"/>
    </source>
</evidence>
<dbReference type="Pfam" id="PF07264">
    <property type="entry name" value="EI24"/>
    <property type="match status" value="1"/>
</dbReference>
<accession>A0A1B9NCQ2</accession>
<dbReference type="Proteomes" id="UP000093355">
    <property type="component" value="Unassembled WGS sequence"/>
</dbReference>
<sequence>MREFWRGVTTLGRGFGWWRRAPRLMAAGLIPAAVVAVLFSAALITLGFALPGIAQWATPFADAWDPFWATALRVVVALAVIVGAGALAVLAFTAVTLLVGEPVYHRVWRSVEQATGGAVPDARYSLASAAGDGVSLVVRGIGIGVLSLLVGLIPVVGAVLAAVVGIALGGWTLADELTQRGLTARGLTARDRRRLRRGARARVLGFGVATHLCFLVPGGAIAVMPAAVAGATLLAQELAAATPPMPDAPPSRRA</sequence>
<dbReference type="RefSeq" id="WP_067025892.1">
    <property type="nucleotide sequence ID" value="NZ_CP038256.1"/>
</dbReference>
<keyword evidence="2" id="KW-0813">Transport</keyword>
<comment type="caution">
    <text evidence="10">The sequence shown here is derived from an EMBL/GenBank/DDBJ whole genome shotgun (WGS) entry which is preliminary data.</text>
</comment>
<evidence type="ECO:0000256" key="5">
    <source>
        <dbReference type="ARBA" id="ARBA00022605"/>
    </source>
</evidence>
<dbReference type="STRING" id="904291.A7J15_05920"/>
<dbReference type="InterPro" id="IPR059112">
    <property type="entry name" value="CysZ/EI24"/>
</dbReference>
<gene>
    <name evidence="10" type="ORF">A7J15_05920</name>
</gene>
<name>A0A1B9NCQ2_9MICO</name>
<evidence type="ECO:0000256" key="2">
    <source>
        <dbReference type="ARBA" id="ARBA00022448"/>
    </source>
</evidence>
<dbReference type="GO" id="GO:0000103">
    <property type="term" value="P:sulfate assimilation"/>
    <property type="evidence" value="ECO:0007669"/>
    <property type="project" value="TreeGrafter"/>
</dbReference>
<evidence type="ECO:0000256" key="8">
    <source>
        <dbReference type="ARBA" id="ARBA00023032"/>
    </source>
</evidence>
<dbReference type="AlphaFoldDB" id="A0A1B9NCQ2"/>
<keyword evidence="6" id="KW-0812">Transmembrane</keyword>
<evidence type="ECO:0000313" key="11">
    <source>
        <dbReference type="Proteomes" id="UP000093355"/>
    </source>
</evidence>
<evidence type="ECO:0000256" key="1">
    <source>
        <dbReference type="ARBA" id="ARBA00004141"/>
    </source>
</evidence>
<evidence type="ECO:0000256" key="4">
    <source>
        <dbReference type="ARBA" id="ARBA00022519"/>
    </source>
</evidence>
<keyword evidence="7" id="KW-1133">Transmembrane helix</keyword>
<dbReference type="PANTHER" id="PTHR37468:SF1">
    <property type="entry name" value="SULFATE TRANSPORTER CYSZ"/>
    <property type="match status" value="1"/>
</dbReference>
<keyword evidence="11" id="KW-1185">Reference proteome</keyword>
<organism evidence="10 11">
    <name type="scientific">Microbacterium sediminis</name>
    <dbReference type="NCBI Taxonomy" id="904291"/>
    <lineage>
        <taxon>Bacteria</taxon>
        <taxon>Bacillati</taxon>
        <taxon>Actinomycetota</taxon>
        <taxon>Actinomycetes</taxon>
        <taxon>Micrococcales</taxon>
        <taxon>Microbacteriaceae</taxon>
        <taxon>Microbacterium</taxon>
    </lineage>
</organism>
<dbReference type="OrthoDB" id="3375053at2"/>
<keyword evidence="3" id="KW-1003">Cell membrane</keyword>
<evidence type="ECO:0000313" key="10">
    <source>
        <dbReference type="EMBL" id="OCG74368.1"/>
    </source>
</evidence>
<dbReference type="EMBL" id="LXMD01000022">
    <property type="protein sequence ID" value="OCG74368.1"/>
    <property type="molecule type" value="Genomic_DNA"/>
</dbReference>
<reference evidence="10 11" key="1">
    <citation type="submission" date="2016-05" db="EMBL/GenBank/DDBJ databases">
        <authorList>
            <person name="Lavstsen T."/>
            <person name="Jespersen J.S."/>
        </authorList>
    </citation>
    <scope>NUCLEOTIDE SEQUENCE [LARGE SCALE GENOMIC DNA]</scope>
    <source>
        <strain evidence="10 11">YLB-01</strain>
    </source>
</reference>
<keyword evidence="9" id="KW-0472">Membrane</keyword>
<dbReference type="GO" id="GO:0009675">
    <property type="term" value="F:high-affinity sulfate:proton symporter activity"/>
    <property type="evidence" value="ECO:0007669"/>
    <property type="project" value="TreeGrafter"/>
</dbReference>
<evidence type="ECO:0000256" key="6">
    <source>
        <dbReference type="ARBA" id="ARBA00022692"/>
    </source>
</evidence>
<dbReference type="PANTHER" id="PTHR37468">
    <property type="entry name" value="SULFATE TRANSPORTER CYSZ"/>
    <property type="match status" value="1"/>
</dbReference>